<dbReference type="InterPro" id="IPR012156">
    <property type="entry name" value="Cold_shock_CspA"/>
</dbReference>
<dbReference type="STRING" id="930146.SAMN05192533_102351"/>
<dbReference type="OrthoDB" id="1698854at2"/>
<feature type="transmembrane region" description="Helical" evidence="1">
    <location>
        <begin position="35"/>
        <end position="56"/>
    </location>
</feature>
<evidence type="ECO:0000313" key="3">
    <source>
        <dbReference type="Proteomes" id="UP000198553"/>
    </source>
</evidence>
<accession>A0A1H7XTD4</accession>
<proteinExistence type="predicted"/>
<dbReference type="EMBL" id="FOBW01000002">
    <property type="protein sequence ID" value="SEM36893.1"/>
    <property type="molecule type" value="Genomic_DNA"/>
</dbReference>
<keyword evidence="1" id="KW-0812">Transmembrane</keyword>
<feature type="transmembrane region" description="Helical" evidence="1">
    <location>
        <begin position="6"/>
        <end position="23"/>
    </location>
</feature>
<dbReference type="PIRSF" id="PIRSF002599">
    <property type="entry name" value="Cold_shock_A"/>
    <property type="match status" value="1"/>
</dbReference>
<name>A0A1H7XTD4_9BACI</name>
<evidence type="ECO:0000313" key="2">
    <source>
        <dbReference type="EMBL" id="SEM36893.1"/>
    </source>
</evidence>
<dbReference type="Proteomes" id="UP000198553">
    <property type="component" value="Unassembled WGS sequence"/>
</dbReference>
<evidence type="ECO:0008006" key="4">
    <source>
        <dbReference type="Google" id="ProtNLM"/>
    </source>
</evidence>
<evidence type="ECO:0000256" key="1">
    <source>
        <dbReference type="SAM" id="Phobius"/>
    </source>
</evidence>
<reference evidence="3" key="1">
    <citation type="submission" date="2016-10" db="EMBL/GenBank/DDBJ databases">
        <authorList>
            <person name="Varghese N."/>
            <person name="Submissions S."/>
        </authorList>
    </citation>
    <scope>NUCLEOTIDE SEQUENCE [LARGE SCALE GENOMIC DNA]</scope>
    <source>
        <strain evidence="3">B48,IBRC-M 10115,DSM 25386,CECT 8001</strain>
    </source>
</reference>
<sequence>MNPELVVFYLLFMNVLGFYLMGADKRRAKEKKYRISERTLWAIAFLGGASGMTVGMNSFRHKTKHAQFKYGLPLVVLLHIAVFIYFRL</sequence>
<dbReference type="Pfam" id="PF06961">
    <property type="entry name" value="DUF1294"/>
    <property type="match status" value="1"/>
</dbReference>
<dbReference type="InterPro" id="IPR010718">
    <property type="entry name" value="DUF1294"/>
</dbReference>
<gene>
    <name evidence="2" type="ORF">SAMN05192533_102351</name>
</gene>
<keyword evidence="3" id="KW-1185">Reference proteome</keyword>
<keyword evidence="1" id="KW-0472">Membrane</keyword>
<dbReference type="AlphaFoldDB" id="A0A1H7XTD4"/>
<keyword evidence="1" id="KW-1133">Transmembrane helix</keyword>
<protein>
    <recommendedName>
        <fullName evidence="4">DUF1294 domain-containing protein</fullName>
    </recommendedName>
</protein>
<dbReference type="GO" id="GO:0003676">
    <property type="term" value="F:nucleic acid binding"/>
    <property type="evidence" value="ECO:0007669"/>
    <property type="project" value="InterPro"/>
</dbReference>
<dbReference type="RefSeq" id="WP_090741503.1">
    <property type="nucleotide sequence ID" value="NZ_FOBW01000002.1"/>
</dbReference>
<feature type="transmembrane region" description="Helical" evidence="1">
    <location>
        <begin position="68"/>
        <end position="86"/>
    </location>
</feature>
<organism evidence="2 3">
    <name type="scientific">Mesobacillus persicus</name>
    <dbReference type="NCBI Taxonomy" id="930146"/>
    <lineage>
        <taxon>Bacteria</taxon>
        <taxon>Bacillati</taxon>
        <taxon>Bacillota</taxon>
        <taxon>Bacilli</taxon>
        <taxon>Bacillales</taxon>
        <taxon>Bacillaceae</taxon>
        <taxon>Mesobacillus</taxon>
    </lineage>
</organism>